<dbReference type="GO" id="GO:0016020">
    <property type="term" value="C:membrane"/>
    <property type="evidence" value="ECO:0007669"/>
    <property type="project" value="UniProtKB-SubCell"/>
</dbReference>
<keyword evidence="8 17" id="KW-0418">Kinase</keyword>
<dbReference type="Gene3D" id="6.10.340.10">
    <property type="match status" value="1"/>
</dbReference>
<dbReference type="Gene3D" id="3.30.450.20">
    <property type="entry name" value="PAS domain"/>
    <property type="match status" value="1"/>
</dbReference>
<evidence type="ECO:0000259" key="14">
    <source>
        <dbReference type="PROSITE" id="PS50109"/>
    </source>
</evidence>
<evidence type="ECO:0000256" key="4">
    <source>
        <dbReference type="ARBA" id="ARBA00022553"/>
    </source>
</evidence>
<dbReference type="PANTHER" id="PTHR42878">
    <property type="entry name" value="TWO-COMPONENT HISTIDINE KINASE"/>
    <property type="match status" value="1"/>
</dbReference>
<evidence type="ECO:0000313" key="18">
    <source>
        <dbReference type="Proteomes" id="UP000034135"/>
    </source>
</evidence>
<dbReference type="Pfam" id="PF00672">
    <property type="entry name" value="HAMP"/>
    <property type="match status" value="1"/>
</dbReference>
<dbReference type="EMBL" id="LCEB01000016">
    <property type="protein sequence ID" value="KKS64862.1"/>
    <property type="molecule type" value="Genomic_DNA"/>
</dbReference>
<protein>
    <recommendedName>
        <fullName evidence="3">histidine kinase</fullName>
        <ecNumber evidence="3">2.7.13.3</ecNumber>
    </recommendedName>
</protein>
<proteinExistence type="predicted"/>
<dbReference type="SUPFAM" id="SSF55781">
    <property type="entry name" value="GAF domain-like"/>
    <property type="match status" value="1"/>
</dbReference>
<dbReference type="PANTHER" id="PTHR42878:SF7">
    <property type="entry name" value="SENSOR HISTIDINE KINASE GLRK"/>
    <property type="match status" value="1"/>
</dbReference>
<feature type="domain" description="HAMP" evidence="16">
    <location>
        <begin position="90"/>
        <end position="142"/>
    </location>
</feature>
<dbReference type="GO" id="GO:0030295">
    <property type="term" value="F:protein kinase activator activity"/>
    <property type="evidence" value="ECO:0007669"/>
    <property type="project" value="TreeGrafter"/>
</dbReference>
<evidence type="ECO:0000259" key="16">
    <source>
        <dbReference type="PROSITE" id="PS50885"/>
    </source>
</evidence>
<feature type="domain" description="PAS" evidence="15">
    <location>
        <begin position="341"/>
        <end position="386"/>
    </location>
</feature>
<dbReference type="Proteomes" id="UP000034135">
    <property type="component" value="Unassembled WGS sequence"/>
</dbReference>
<dbReference type="PATRIC" id="fig|1618420.3.peg.204"/>
<dbReference type="CDD" id="cd00130">
    <property type="entry name" value="PAS"/>
    <property type="match status" value="1"/>
</dbReference>
<gene>
    <name evidence="17" type="ORF">UV33_C0016G0002</name>
</gene>
<evidence type="ECO:0000256" key="5">
    <source>
        <dbReference type="ARBA" id="ARBA00022679"/>
    </source>
</evidence>
<dbReference type="GO" id="GO:0000156">
    <property type="term" value="F:phosphorelay response regulator activity"/>
    <property type="evidence" value="ECO:0007669"/>
    <property type="project" value="TreeGrafter"/>
</dbReference>
<dbReference type="AlphaFoldDB" id="A0A0G1AV09"/>
<keyword evidence="10 13" id="KW-1133">Transmembrane helix</keyword>
<evidence type="ECO:0000256" key="3">
    <source>
        <dbReference type="ARBA" id="ARBA00012438"/>
    </source>
</evidence>
<feature type="domain" description="Histidine kinase" evidence="14">
    <location>
        <begin position="476"/>
        <end position="695"/>
    </location>
</feature>
<dbReference type="Pfam" id="PF02518">
    <property type="entry name" value="HATPase_c"/>
    <property type="match status" value="1"/>
</dbReference>
<reference evidence="17 18" key="1">
    <citation type="journal article" date="2015" name="Nature">
        <title>rRNA introns, odd ribosomes, and small enigmatic genomes across a large radiation of phyla.</title>
        <authorList>
            <person name="Brown C.T."/>
            <person name="Hug L.A."/>
            <person name="Thomas B.C."/>
            <person name="Sharon I."/>
            <person name="Castelle C.J."/>
            <person name="Singh A."/>
            <person name="Wilkins M.J."/>
            <person name="Williams K.H."/>
            <person name="Banfield J.F."/>
        </authorList>
    </citation>
    <scope>NUCLEOTIDE SEQUENCE [LARGE SCALE GENOMIC DNA]</scope>
</reference>
<keyword evidence="11" id="KW-0902">Two-component regulatory system</keyword>
<comment type="catalytic activity">
    <reaction evidence="1">
        <text>ATP + protein L-histidine = ADP + protein N-phospho-L-histidine.</text>
        <dbReference type="EC" id="2.7.13.3"/>
    </reaction>
</comment>
<dbReference type="InterPro" id="IPR035965">
    <property type="entry name" value="PAS-like_dom_sf"/>
</dbReference>
<feature type="transmembrane region" description="Helical" evidence="13">
    <location>
        <begin position="20"/>
        <end position="41"/>
    </location>
</feature>
<evidence type="ECO:0000256" key="13">
    <source>
        <dbReference type="SAM" id="Phobius"/>
    </source>
</evidence>
<dbReference type="SUPFAM" id="SSF158472">
    <property type="entry name" value="HAMP domain-like"/>
    <property type="match status" value="1"/>
</dbReference>
<evidence type="ECO:0000256" key="11">
    <source>
        <dbReference type="ARBA" id="ARBA00023012"/>
    </source>
</evidence>
<dbReference type="Pfam" id="PF13426">
    <property type="entry name" value="PAS_9"/>
    <property type="match status" value="1"/>
</dbReference>
<dbReference type="SUPFAM" id="SSF55874">
    <property type="entry name" value="ATPase domain of HSP90 chaperone/DNA topoisomerase II/histidine kinase"/>
    <property type="match status" value="1"/>
</dbReference>
<keyword evidence="6 13" id="KW-0812">Transmembrane</keyword>
<dbReference type="SMART" id="SM00388">
    <property type="entry name" value="HisKA"/>
    <property type="match status" value="1"/>
</dbReference>
<evidence type="ECO:0000256" key="6">
    <source>
        <dbReference type="ARBA" id="ARBA00022692"/>
    </source>
</evidence>
<dbReference type="CDD" id="cd06225">
    <property type="entry name" value="HAMP"/>
    <property type="match status" value="1"/>
</dbReference>
<dbReference type="InterPro" id="IPR036097">
    <property type="entry name" value="HisK_dim/P_sf"/>
</dbReference>
<evidence type="ECO:0000256" key="9">
    <source>
        <dbReference type="ARBA" id="ARBA00022840"/>
    </source>
</evidence>
<dbReference type="Gene3D" id="1.10.287.130">
    <property type="match status" value="1"/>
</dbReference>
<dbReference type="InterPro" id="IPR003661">
    <property type="entry name" value="HisK_dim/P_dom"/>
</dbReference>
<name>A0A0G1AV09_9BACT</name>
<dbReference type="InterPro" id="IPR003594">
    <property type="entry name" value="HATPase_dom"/>
</dbReference>
<dbReference type="SMART" id="SM00091">
    <property type="entry name" value="PAS"/>
    <property type="match status" value="1"/>
</dbReference>
<dbReference type="Gene3D" id="3.30.565.10">
    <property type="entry name" value="Histidine kinase-like ATPase, C-terminal domain"/>
    <property type="match status" value="1"/>
</dbReference>
<comment type="subcellular location">
    <subcellularLocation>
        <location evidence="2">Membrane</location>
        <topology evidence="2">Multi-pass membrane protein</topology>
    </subcellularLocation>
</comment>
<dbReference type="GO" id="GO:0000155">
    <property type="term" value="F:phosphorelay sensor kinase activity"/>
    <property type="evidence" value="ECO:0007669"/>
    <property type="project" value="InterPro"/>
</dbReference>
<dbReference type="PROSITE" id="PS50109">
    <property type="entry name" value="HIS_KIN"/>
    <property type="match status" value="1"/>
</dbReference>
<sequence length="698" mass="78191">MALPNSVHFFAHLRLRGKFLLAFLLMSILPILTTNILWIYAHYDELFGDPMAIMDTVGFMASMRQTAEQATILFAITLGAVIYLSFLLSKQIVGPIKKIAEQSREISLGNLGYRIHSQDIDEIKSLADAINAIATTAQENISQITRQNKLLTALRQLDNIALTSREIIPLCQFIVDLLKKELGYQIGSLALIDYKAGTIRRIALSVAGDARLQEVLKNLPIPYHEQVVSLNQDDHLFVKAVKEKRNYYTENLHDIQKGTFPPELSEKIQRDCGFKGIFIYPLITQERVIGIIYYLSSLTKDTAPPFEFELMREFSSEVARVIDNLLLYLSVKRDREVISAERNKLAVTIDSITDGVLALNLEGRVIMTNPTAETQLGLKKEVIIGKRIDEVLSLQEDQQKIPFESLLPKGRLEEDTVLLRKENIQLVSSSQKKLYVSLTSSAIKEGLEVGLGAIITIHDTTKERELEEMRLDFVSMAAHELRTPLTSIKGYLSVFIKENASKFNAEQNTFLTRINNATNQLSSLTENLLNVSRIEKGTLTANLTPLDWAITAQQIVDQFQERAKENNLTLTFEKPQNIPQISADKVRITEVLSNLLANAVSYTPPKGQIVVQITNQGDQVVTNVKDTGRGIPKEAIPHLFTKFFRVFGALEEGSKGTGLGLYISKAIIDLHHGKIWVQSEPGEGSTFSFSIPALNNRD</sequence>
<dbReference type="PROSITE" id="PS50112">
    <property type="entry name" value="PAS"/>
    <property type="match status" value="1"/>
</dbReference>
<dbReference type="SMART" id="SM00304">
    <property type="entry name" value="HAMP"/>
    <property type="match status" value="1"/>
</dbReference>
<dbReference type="InterPro" id="IPR005467">
    <property type="entry name" value="His_kinase_dom"/>
</dbReference>
<dbReference type="GO" id="GO:0007234">
    <property type="term" value="P:osmosensory signaling via phosphorelay pathway"/>
    <property type="evidence" value="ECO:0007669"/>
    <property type="project" value="TreeGrafter"/>
</dbReference>
<keyword evidence="12 13" id="KW-0472">Membrane</keyword>
<dbReference type="InterPro" id="IPR000014">
    <property type="entry name" value="PAS"/>
</dbReference>
<dbReference type="InterPro" id="IPR004358">
    <property type="entry name" value="Sig_transdc_His_kin-like_C"/>
</dbReference>
<dbReference type="InterPro" id="IPR029016">
    <property type="entry name" value="GAF-like_dom_sf"/>
</dbReference>
<evidence type="ECO:0000313" key="17">
    <source>
        <dbReference type="EMBL" id="KKS64862.1"/>
    </source>
</evidence>
<keyword evidence="4" id="KW-0597">Phosphoprotein</keyword>
<evidence type="ECO:0000256" key="2">
    <source>
        <dbReference type="ARBA" id="ARBA00004141"/>
    </source>
</evidence>
<dbReference type="FunFam" id="1.10.287.130:FF:000001">
    <property type="entry name" value="Two-component sensor histidine kinase"/>
    <property type="match status" value="1"/>
</dbReference>
<evidence type="ECO:0000256" key="12">
    <source>
        <dbReference type="ARBA" id="ARBA00023136"/>
    </source>
</evidence>
<feature type="transmembrane region" description="Helical" evidence="13">
    <location>
        <begin position="70"/>
        <end position="88"/>
    </location>
</feature>
<dbReference type="EC" id="2.7.13.3" evidence="3"/>
<dbReference type="GO" id="GO:0005524">
    <property type="term" value="F:ATP binding"/>
    <property type="evidence" value="ECO:0007669"/>
    <property type="project" value="UniProtKB-KW"/>
</dbReference>
<dbReference type="InterPro" id="IPR003660">
    <property type="entry name" value="HAMP_dom"/>
</dbReference>
<dbReference type="SUPFAM" id="SSF47384">
    <property type="entry name" value="Homodimeric domain of signal transducing histidine kinase"/>
    <property type="match status" value="1"/>
</dbReference>
<evidence type="ECO:0000259" key="15">
    <source>
        <dbReference type="PROSITE" id="PS50112"/>
    </source>
</evidence>
<evidence type="ECO:0000256" key="10">
    <source>
        <dbReference type="ARBA" id="ARBA00022989"/>
    </source>
</evidence>
<comment type="caution">
    <text evidence="17">The sequence shown here is derived from an EMBL/GenBank/DDBJ whole genome shotgun (WGS) entry which is preliminary data.</text>
</comment>
<dbReference type="PROSITE" id="PS50885">
    <property type="entry name" value="HAMP"/>
    <property type="match status" value="1"/>
</dbReference>
<evidence type="ECO:0000256" key="1">
    <source>
        <dbReference type="ARBA" id="ARBA00000085"/>
    </source>
</evidence>
<dbReference type="NCBIfam" id="TIGR00229">
    <property type="entry name" value="sensory_box"/>
    <property type="match status" value="1"/>
</dbReference>
<dbReference type="Gene3D" id="3.30.450.40">
    <property type="match status" value="1"/>
</dbReference>
<organism evidence="17 18">
    <name type="scientific">Candidatus Daviesbacteria bacterium GW2011_GWA1_42_6</name>
    <dbReference type="NCBI Taxonomy" id="1618420"/>
    <lineage>
        <taxon>Bacteria</taxon>
        <taxon>Candidatus Daviesiibacteriota</taxon>
    </lineage>
</organism>
<dbReference type="PRINTS" id="PR00344">
    <property type="entry name" value="BCTRLSENSOR"/>
</dbReference>
<dbReference type="CDD" id="cd00082">
    <property type="entry name" value="HisKA"/>
    <property type="match status" value="1"/>
</dbReference>
<dbReference type="InterPro" id="IPR050351">
    <property type="entry name" value="BphY/WalK/GraS-like"/>
</dbReference>
<evidence type="ECO:0000256" key="8">
    <source>
        <dbReference type="ARBA" id="ARBA00022777"/>
    </source>
</evidence>
<dbReference type="Pfam" id="PF00512">
    <property type="entry name" value="HisKA"/>
    <property type="match status" value="1"/>
</dbReference>
<dbReference type="SUPFAM" id="SSF55785">
    <property type="entry name" value="PYP-like sensor domain (PAS domain)"/>
    <property type="match status" value="1"/>
</dbReference>
<keyword evidence="9" id="KW-0067">ATP-binding</keyword>
<dbReference type="InterPro" id="IPR036890">
    <property type="entry name" value="HATPase_C_sf"/>
</dbReference>
<dbReference type="FunFam" id="3.30.565.10:FF:000006">
    <property type="entry name" value="Sensor histidine kinase WalK"/>
    <property type="match status" value="1"/>
</dbReference>
<accession>A0A0G1AV09</accession>
<keyword evidence="7" id="KW-0547">Nucleotide-binding</keyword>
<dbReference type="SMART" id="SM00387">
    <property type="entry name" value="HATPase_c"/>
    <property type="match status" value="1"/>
</dbReference>
<keyword evidence="5" id="KW-0808">Transferase</keyword>
<evidence type="ECO:0000256" key="7">
    <source>
        <dbReference type="ARBA" id="ARBA00022741"/>
    </source>
</evidence>